<name>A0A7D8V0C6_VANHU</name>
<comment type="caution">
    <text evidence="2">The sequence shown here is derived from an EMBL/GenBank/DDBJ whole genome shotgun (WGS) entry which is preliminary data.</text>
</comment>
<evidence type="ECO:0000313" key="3">
    <source>
        <dbReference type="Proteomes" id="UP000473826"/>
    </source>
</evidence>
<accession>A0A7D8V0C6</accession>
<dbReference type="EMBL" id="QKWK01000003">
    <property type="protein sequence ID" value="TXT12784.1"/>
    <property type="molecule type" value="Genomic_DNA"/>
</dbReference>
<dbReference type="OrthoDB" id="2431447at2759"/>
<sequence>MKTKKASGRPPKLSSTHSGEISKIISQNRRLSLDQLRLKCATVAPKVSLKTFRLFLHGDGYKRYIALRKPLLGPRERRLRRRWHRLTRQVNMDAVIFTDEAQVCIGKQGRIYVTCKANERLQPACLAPKIRKSPGIFVWAGIWYNGRTPLIRLDLSQSESKRKGFNSELYKQQVIRPHLGPAFKRLNNNWRAHGGAWVMEDGSRIHFKPICRAEKGRWNMRCLYHPPNSPDLNPIEHAWAELKRLIALEQPPPHNIEELWEVAQRVWQAMPTEFFNKLIETMRLRRRDVRKNLGGATRF</sequence>
<protein>
    <recommendedName>
        <fullName evidence="4">Tc1-like transposase DDE domain-containing protein</fullName>
    </recommendedName>
</protein>
<dbReference type="GO" id="GO:0003676">
    <property type="term" value="F:nucleic acid binding"/>
    <property type="evidence" value="ECO:0007669"/>
    <property type="project" value="InterPro"/>
</dbReference>
<evidence type="ECO:0000313" key="2">
    <source>
        <dbReference type="EMBL" id="TXT12784.1"/>
    </source>
</evidence>
<evidence type="ECO:0008006" key="4">
    <source>
        <dbReference type="Google" id="ProtNLM"/>
    </source>
</evidence>
<reference evidence="2 3" key="1">
    <citation type="journal article" date="2019" name="PLoS Genet.">
        <title>Convergent evolution of linked mating-type loci in basidiomycete fungi.</title>
        <authorList>
            <person name="Sun S."/>
            <person name="Coelho M.A."/>
            <person name="Heitman J."/>
            <person name="Nowrousian M."/>
        </authorList>
    </citation>
    <scope>NUCLEOTIDE SEQUENCE [LARGE SCALE GENOMIC DNA]</scope>
    <source>
        <strain evidence="2 3">CBS 4282</strain>
    </source>
</reference>
<dbReference type="Gene3D" id="3.30.420.10">
    <property type="entry name" value="Ribonuclease H-like superfamily/Ribonuclease H"/>
    <property type="match status" value="1"/>
</dbReference>
<dbReference type="InterPro" id="IPR036397">
    <property type="entry name" value="RNaseH_sf"/>
</dbReference>
<proteinExistence type="predicted"/>
<gene>
    <name evidence="2" type="ORF">VHUM_01185</name>
</gene>
<evidence type="ECO:0000256" key="1">
    <source>
        <dbReference type="SAM" id="MobiDB-lite"/>
    </source>
</evidence>
<dbReference type="Proteomes" id="UP000473826">
    <property type="component" value="Unassembled WGS sequence"/>
</dbReference>
<dbReference type="AlphaFoldDB" id="A0A7D8V0C6"/>
<feature type="region of interest" description="Disordered" evidence="1">
    <location>
        <begin position="1"/>
        <end position="20"/>
    </location>
</feature>
<organism evidence="2 3">
    <name type="scientific">Vanrija humicola</name>
    <name type="common">Yeast</name>
    <name type="synonym">Cryptococcus humicola</name>
    <dbReference type="NCBI Taxonomy" id="5417"/>
    <lineage>
        <taxon>Eukaryota</taxon>
        <taxon>Fungi</taxon>
        <taxon>Dikarya</taxon>
        <taxon>Basidiomycota</taxon>
        <taxon>Agaricomycotina</taxon>
        <taxon>Tremellomycetes</taxon>
        <taxon>Trichosporonales</taxon>
        <taxon>Trichosporonaceae</taxon>
        <taxon>Vanrija</taxon>
    </lineage>
</organism>
<keyword evidence="3" id="KW-1185">Reference proteome</keyword>